<dbReference type="RefSeq" id="WP_010877689.1">
    <property type="nucleotide sequence ID" value="NZ_FJNF01000050.1"/>
</dbReference>
<dbReference type="GeneID" id="1483388"/>
<evidence type="ECO:0000313" key="3">
    <source>
        <dbReference type="EMBL" id="KUK06469.1"/>
    </source>
</evidence>
<proteinExistence type="predicted"/>
<dbReference type="DNASU" id="1483388"/>
<dbReference type="Proteomes" id="UP000054307">
    <property type="component" value="Unassembled WGS sequence"/>
</dbReference>
<dbReference type="EMBL" id="LGEQ01000025">
    <property type="protein sequence ID" value="KUJ93403.1"/>
    <property type="molecule type" value="Genomic_DNA"/>
</dbReference>
<reference evidence="4 5" key="2">
    <citation type="journal article" date="2015" name="MBio">
        <title>Genome-Resolved Metagenomic Analysis Reveals Roles for Candidate Phyla and Other Microbial Community Members in Biogeochemical Transformations in Oil Reservoirs.</title>
        <authorList>
            <person name="Hu P."/>
            <person name="Tom L."/>
            <person name="Singh A."/>
            <person name="Thomas B.C."/>
            <person name="Baker B.J."/>
            <person name="Piceno Y.M."/>
            <person name="Andersen G.L."/>
            <person name="Banfield J.F."/>
        </authorList>
    </citation>
    <scope>NUCLEOTIDE SEQUENCE [LARGE SCALE GENOMIC DNA]</scope>
</reference>
<evidence type="ECO:0000313" key="2">
    <source>
        <dbReference type="EMBL" id="KUJ93403.1"/>
    </source>
</evidence>
<name>A0A117KLZ3_ARCFL</name>
<evidence type="ECO:0000313" key="5">
    <source>
        <dbReference type="Proteomes" id="UP000054307"/>
    </source>
</evidence>
<evidence type="ECO:0000313" key="4">
    <source>
        <dbReference type="Proteomes" id="UP000054015"/>
    </source>
</evidence>
<evidence type="ECO:0000259" key="1">
    <source>
        <dbReference type="Pfam" id="PF02663"/>
    </source>
</evidence>
<dbReference type="InterPro" id="IPR003814">
    <property type="entry name" value="FmdEsu_dom"/>
</dbReference>
<dbReference type="InterPro" id="IPR053194">
    <property type="entry name" value="tRNA_methyltr_O"/>
</dbReference>
<dbReference type="Proteomes" id="UP000054015">
    <property type="component" value="Unassembled WGS sequence"/>
</dbReference>
<gene>
    <name evidence="2" type="ORF">XD40_1383</name>
    <name evidence="3" type="ORF">XD48_1288</name>
</gene>
<dbReference type="EMBL" id="LGEX01000034">
    <property type="protein sequence ID" value="KUK06469.1"/>
    <property type="molecule type" value="Genomic_DNA"/>
</dbReference>
<sequence>MDRNEMLEFAAKLHSHLSPGVALGIKMAQIAYEKLGVNFRGKGLVGIAETAMCLPDALQVVAGTTPGNRNLIVKDYGKLALAIVRFDTREGYRVTIKKEAAKKSELIKKFLYRLGKLNKEEEKRLAEEFLNLEPEYFEVREIRLTIPVGGTKEPIVECEKCGELQPSDYVAEVDGRMVCFMCAGKGYFE</sequence>
<dbReference type="AlphaFoldDB" id="A0A117KLZ3"/>
<dbReference type="SUPFAM" id="SSF143555">
    <property type="entry name" value="FwdE-like"/>
    <property type="match status" value="1"/>
</dbReference>
<accession>A0A117KLZ3</accession>
<feature type="domain" description="Formylmethanofuran dehydrogenase subunit E" evidence="1">
    <location>
        <begin position="14"/>
        <end position="133"/>
    </location>
</feature>
<dbReference type="Pfam" id="PF02663">
    <property type="entry name" value="FmdE"/>
    <property type="match status" value="1"/>
</dbReference>
<comment type="caution">
    <text evidence="2">The sequence shown here is derived from an EMBL/GenBank/DDBJ whole genome shotgun (WGS) entry which is preliminary data.</text>
</comment>
<protein>
    <submittedName>
        <fullName evidence="2">Tungsten formylmethanofuran dehydrogenase, subunit E (FwdE)</fullName>
    </submittedName>
</protein>
<dbReference type="PATRIC" id="fig|2234.6.peg.2338"/>
<dbReference type="OMA" id="HVCPGLT"/>
<dbReference type="Gene3D" id="3.30.1330.130">
    <property type="match status" value="1"/>
</dbReference>
<dbReference type="PANTHER" id="PTHR39418:SF1">
    <property type="entry name" value="DEHYDROGENASE"/>
    <property type="match status" value="1"/>
</dbReference>
<reference evidence="2" key="1">
    <citation type="journal article" date="2015" name="MBio">
        <title>Genome-resolved metagenomic analysis reveals roles for candidate phyla and other microbial community members in biogeochemical transformations in oil reservoirs.</title>
        <authorList>
            <person name="Hu P."/>
            <person name="Tom L."/>
            <person name="Singh A."/>
            <person name="Thomas B.C."/>
            <person name="Baker B.J."/>
            <person name="Piceno Y.M."/>
            <person name="Andersen G.L."/>
            <person name="Banfield J.F."/>
        </authorList>
    </citation>
    <scope>NUCLEOTIDE SEQUENCE [LARGE SCALE GENOMIC DNA]</scope>
    <source>
        <strain evidence="3">49_2300</strain>
        <strain evidence="2">49_95</strain>
    </source>
</reference>
<organism evidence="2 5">
    <name type="scientific">Archaeoglobus fulgidus</name>
    <dbReference type="NCBI Taxonomy" id="2234"/>
    <lineage>
        <taxon>Archaea</taxon>
        <taxon>Methanobacteriati</taxon>
        <taxon>Methanobacteriota</taxon>
        <taxon>Archaeoglobi</taxon>
        <taxon>Archaeoglobales</taxon>
        <taxon>Archaeoglobaceae</taxon>
        <taxon>Archaeoglobus</taxon>
    </lineage>
</organism>
<dbReference type="PANTHER" id="PTHR39418">
    <property type="entry name" value="DEHYDROGENASE-RELATED"/>
    <property type="match status" value="1"/>
</dbReference>